<feature type="chain" id="PRO_5046628944" description="Secreted protein" evidence="1">
    <location>
        <begin position="34"/>
        <end position="236"/>
    </location>
</feature>
<dbReference type="Proteomes" id="UP001183246">
    <property type="component" value="Unassembled WGS sequence"/>
</dbReference>
<comment type="caution">
    <text evidence="2">The sequence shown here is derived from an EMBL/GenBank/DDBJ whole genome shotgun (WGS) entry which is preliminary data.</text>
</comment>
<name>A0ABU2MRD0_9ACTN</name>
<dbReference type="EMBL" id="JAVREL010000005">
    <property type="protein sequence ID" value="MDT0343149.1"/>
    <property type="molecule type" value="Genomic_DNA"/>
</dbReference>
<reference evidence="3" key="1">
    <citation type="submission" date="2023-07" db="EMBL/GenBank/DDBJ databases">
        <title>30 novel species of actinomycetes from the DSMZ collection.</title>
        <authorList>
            <person name="Nouioui I."/>
        </authorList>
    </citation>
    <scope>NUCLEOTIDE SEQUENCE [LARGE SCALE GENOMIC DNA]</scope>
    <source>
        <strain evidence="3">DSM 44938</strain>
    </source>
</reference>
<keyword evidence="3" id="KW-1185">Reference proteome</keyword>
<gene>
    <name evidence="2" type="ORF">RM590_11055</name>
</gene>
<evidence type="ECO:0000313" key="2">
    <source>
        <dbReference type="EMBL" id="MDT0343149.1"/>
    </source>
</evidence>
<dbReference type="RefSeq" id="WP_311704288.1">
    <property type="nucleotide sequence ID" value="NZ_JAVREL010000005.1"/>
</dbReference>
<protein>
    <recommendedName>
        <fullName evidence="4">Secreted protein</fullName>
    </recommendedName>
</protein>
<keyword evidence="1" id="KW-0732">Signal</keyword>
<evidence type="ECO:0000313" key="3">
    <source>
        <dbReference type="Proteomes" id="UP001183246"/>
    </source>
</evidence>
<accession>A0ABU2MRD0</accession>
<sequence>MPSHTRGPRRARRLTAALFALALGAGAAPAAHAHATAEEPVPDTWACPAVEELPEGADPGEWRCEVMTAVGRLDLGRAGLAIDEPMTLTFAEGRLDGEFAQVFGELDAAPLRVPGTPLTLTPRYGGFSDFESDEERRGELSLTFALAGPLVPPGCSIGTDARPVHLVLKETTGPAVVSEDPLVVTFGVEDNAFAVPRTSGCGRLGPLLDAVLGLPSPAGENGIALDAEVTLLPYGS</sequence>
<evidence type="ECO:0008006" key="4">
    <source>
        <dbReference type="Google" id="ProtNLM"/>
    </source>
</evidence>
<feature type="signal peptide" evidence="1">
    <location>
        <begin position="1"/>
        <end position="33"/>
    </location>
</feature>
<evidence type="ECO:0000256" key="1">
    <source>
        <dbReference type="SAM" id="SignalP"/>
    </source>
</evidence>
<organism evidence="2 3">
    <name type="scientific">Streptomyces litchfieldiae</name>
    <dbReference type="NCBI Taxonomy" id="3075543"/>
    <lineage>
        <taxon>Bacteria</taxon>
        <taxon>Bacillati</taxon>
        <taxon>Actinomycetota</taxon>
        <taxon>Actinomycetes</taxon>
        <taxon>Kitasatosporales</taxon>
        <taxon>Streptomycetaceae</taxon>
        <taxon>Streptomyces</taxon>
    </lineage>
</organism>
<proteinExistence type="predicted"/>